<protein>
    <submittedName>
        <fullName evidence="1">Uncharacterized protein</fullName>
    </submittedName>
</protein>
<evidence type="ECO:0000313" key="1">
    <source>
        <dbReference type="EMBL" id="KAK7085314.1"/>
    </source>
</evidence>
<dbReference type="EMBL" id="JAXCGZ010001207">
    <property type="protein sequence ID" value="KAK7085314.1"/>
    <property type="molecule type" value="Genomic_DNA"/>
</dbReference>
<name>A0AAN9AEA3_HALRR</name>
<organism evidence="1 2">
    <name type="scientific">Halocaridina rubra</name>
    <name type="common">Hawaiian red shrimp</name>
    <dbReference type="NCBI Taxonomy" id="373956"/>
    <lineage>
        <taxon>Eukaryota</taxon>
        <taxon>Metazoa</taxon>
        <taxon>Ecdysozoa</taxon>
        <taxon>Arthropoda</taxon>
        <taxon>Crustacea</taxon>
        <taxon>Multicrustacea</taxon>
        <taxon>Malacostraca</taxon>
        <taxon>Eumalacostraca</taxon>
        <taxon>Eucarida</taxon>
        <taxon>Decapoda</taxon>
        <taxon>Pleocyemata</taxon>
        <taxon>Caridea</taxon>
        <taxon>Atyoidea</taxon>
        <taxon>Atyidae</taxon>
        <taxon>Halocaridina</taxon>
    </lineage>
</organism>
<reference evidence="1 2" key="1">
    <citation type="submission" date="2023-11" db="EMBL/GenBank/DDBJ databases">
        <title>Halocaridina rubra genome assembly.</title>
        <authorList>
            <person name="Smith C."/>
        </authorList>
    </citation>
    <scope>NUCLEOTIDE SEQUENCE [LARGE SCALE GENOMIC DNA]</scope>
    <source>
        <strain evidence="1">EP-1</strain>
        <tissue evidence="1">Whole</tissue>
    </source>
</reference>
<evidence type="ECO:0000313" key="2">
    <source>
        <dbReference type="Proteomes" id="UP001381693"/>
    </source>
</evidence>
<sequence>MTSRSVCRLAQCSGSWLSPNLLFGRRNGLRPWAVVKQQQQLTAAGGVAVADGAQGLHFRLLSSSATAF</sequence>
<comment type="caution">
    <text evidence="1">The sequence shown here is derived from an EMBL/GenBank/DDBJ whole genome shotgun (WGS) entry which is preliminary data.</text>
</comment>
<accession>A0AAN9AEA3</accession>
<dbReference type="AlphaFoldDB" id="A0AAN9AEA3"/>
<feature type="non-terminal residue" evidence="1">
    <location>
        <position position="68"/>
    </location>
</feature>
<keyword evidence="2" id="KW-1185">Reference proteome</keyword>
<proteinExistence type="predicted"/>
<gene>
    <name evidence="1" type="ORF">SK128_024064</name>
</gene>
<dbReference type="Proteomes" id="UP001381693">
    <property type="component" value="Unassembled WGS sequence"/>
</dbReference>